<organism evidence="1 2">
    <name type="scientific">Euzebya pacifica</name>
    <dbReference type="NCBI Taxonomy" id="1608957"/>
    <lineage>
        <taxon>Bacteria</taxon>
        <taxon>Bacillati</taxon>
        <taxon>Actinomycetota</taxon>
        <taxon>Nitriliruptoria</taxon>
        <taxon>Euzebyales</taxon>
    </lineage>
</organism>
<dbReference type="Proteomes" id="UP000264006">
    <property type="component" value="Chromosome"/>
</dbReference>
<protein>
    <submittedName>
        <fullName evidence="1">Uncharacterized protein</fullName>
    </submittedName>
</protein>
<keyword evidence="2" id="KW-1185">Reference proteome</keyword>
<accession>A0A346XST3</accession>
<dbReference type="RefSeq" id="WP_164709852.1">
    <property type="nucleotide sequence ID" value="NZ_CAXIBR010000015.1"/>
</dbReference>
<dbReference type="KEGG" id="euz:DVS28_a0575"/>
<name>A0A346XST3_9ACTN</name>
<dbReference type="AlphaFoldDB" id="A0A346XST3"/>
<evidence type="ECO:0000313" key="1">
    <source>
        <dbReference type="EMBL" id="AXV05280.1"/>
    </source>
</evidence>
<sequence length="82" mass="8625">MADIPATLAAIAERIESDEDFAMRVGEDARAVLEAEGLPDEVVAAVLAEAESEVVGFALPAEDAQLAVTRIAAAARVVQQRY</sequence>
<gene>
    <name evidence="1" type="ORF">DVS28_a0575</name>
</gene>
<reference evidence="1 2" key="1">
    <citation type="submission" date="2018-09" db="EMBL/GenBank/DDBJ databases">
        <title>Complete genome sequence of Euzebya sp. DY32-46 isolated from seawater of Pacific Ocean.</title>
        <authorList>
            <person name="Xu L."/>
            <person name="Wu Y.-H."/>
            <person name="Xu X.-W."/>
        </authorList>
    </citation>
    <scope>NUCLEOTIDE SEQUENCE [LARGE SCALE GENOMIC DNA]</scope>
    <source>
        <strain evidence="1 2">DY32-46</strain>
    </source>
</reference>
<dbReference type="EMBL" id="CP031165">
    <property type="protein sequence ID" value="AXV05280.1"/>
    <property type="molecule type" value="Genomic_DNA"/>
</dbReference>
<evidence type="ECO:0000313" key="2">
    <source>
        <dbReference type="Proteomes" id="UP000264006"/>
    </source>
</evidence>
<proteinExistence type="predicted"/>